<proteinExistence type="predicted"/>
<dbReference type="GO" id="GO:0008757">
    <property type="term" value="F:S-adenosylmethionine-dependent methyltransferase activity"/>
    <property type="evidence" value="ECO:0007669"/>
    <property type="project" value="InterPro"/>
</dbReference>
<comment type="caution">
    <text evidence="3">The sequence shown here is derived from an EMBL/GenBank/DDBJ whole genome shotgun (WGS) entry which is preliminary data.</text>
</comment>
<dbReference type="Pfam" id="PF08241">
    <property type="entry name" value="Methyltransf_11"/>
    <property type="match status" value="1"/>
</dbReference>
<name>X1PBY6_9ZZZZ</name>
<dbReference type="SUPFAM" id="SSF53335">
    <property type="entry name" value="S-adenosyl-L-methionine-dependent methyltransferases"/>
    <property type="match status" value="1"/>
</dbReference>
<reference evidence="3" key="1">
    <citation type="journal article" date="2014" name="Front. Microbiol.">
        <title>High frequency of phylogenetically diverse reductive dehalogenase-homologous genes in deep subseafloor sedimentary metagenomes.</title>
        <authorList>
            <person name="Kawai M."/>
            <person name="Futagami T."/>
            <person name="Toyoda A."/>
            <person name="Takaki Y."/>
            <person name="Nishi S."/>
            <person name="Hori S."/>
            <person name="Arai W."/>
            <person name="Tsubouchi T."/>
            <person name="Morono Y."/>
            <person name="Uchiyama I."/>
            <person name="Ito T."/>
            <person name="Fujiyama A."/>
            <person name="Inagaki F."/>
            <person name="Takami H."/>
        </authorList>
    </citation>
    <scope>NUCLEOTIDE SEQUENCE</scope>
    <source>
        <strain evidence="3">Expedition CK06-06</strain>
    </source>
</reference>
<dbReference type="PANTHER" id="PTHR43861:SF3">
    <property type="entry name" value="PUTATIVE (AFU_ORTHOLOGUE AFUA_2G14390)-RELATED"/>
    <property type="match status" value="1"/>
</dbReference>
<organism evidence="3">
    <name type="scientific">marine sediment metagenome</name>
    <dbReference type="NCBI Taxonomy" id="412755"/>
    <lineage>
        <taxon>unclassified sequences</taxon>
        <taxon>metagenomes</taxon>
        <taxon>ecological metagenomes</taxon>
    </lineage>
</organism>
<sequence length="253" mass="28303">VCKLQINQSLGIVPVADRFRQALGDAVEIPAAKVVRCKACGLYYVQPMPFLTTEQYDRLYDVDYFPQNAPRWEERRWRDAERRLGLIAELVGEDGELLDVGCGEGRMLSIARARGWKCRGLETSQPLAKAAEKASGAPVDVGDLESIGYEDSRFAAVYLDSVLEHVPTPAEFVSEIARILRVGGAAYIVVPNENGLSSRVLGIVQALRGHNRRLTPFSSPYHWIGFCKRSLADCFRRAHLRPVFVRAMHGRME</sequence>
<protein>
    <recommendedName>
        <fullName evidence="2">Methyltransferase type 11 domain-containing protein</fullName>
    </recommendedName>
</protein>
<dbReference type="AlphaFoldDB" id="X1PBY6"/>
<evidence type="ECO:0000313" key="3">
    <source>
        <dbReference type="EMBL" id="GAI36515.1"/>
    </source>
</evidence>
<evidence type="ECO:0000256" key="1">
    <source>
        <dbReference type="ARBA" id="ARBA00022679"/>
    </source>
</evidence>
<keyword evidence="1" id="KW-0808">Transferase</keyword>
<dbReference type="EMBL" id="BARV01031336">
    <property type="protein sequence ID" value="GAI36515.1"/>
    <property type="molecule type" value="Genomic_DNA"/>
</dbReference>
<feature type="domain" description="Methyltransferase type 11" evidence="2">
    <location>
        <begin position="98"/>
        <end position="188"/>
    </location>
</feature>
<dbReference type="Gene3D" id="3.40.50.150">
    <property type="entry name" value="Vaccinia Virus protein VP39"/>
    <property type="match status" value="1"/>
</dbReference>
<feature type="non-terminal residue" evidence="3">
    <location>
        <position position="253"/>
    </location>
</feature>
<dbReference type="CDD" id="cd02440">
    <property type="entry name" value="AdoMet_MTases"/>
    <property type="match status" value="1"/>
</dbReference>
<dbReference type="InterPro" id="IPR029063">
    <property type="entry name" value="SAM-dependent_MTases_sf"/>
</dbReference>
<accession>X1PBY6</accession>
<dbReference type="InterPro" id="IPR013216">
    <property type="entry name" value="Methyltransf_11"/>
</dbReference>
<dbReference type="PANTHER" id="PTHR43861">
    <property type="entry name" value="TRANS-ACONITATE 2-METHYLTRANSFERASE-RELATED"/>
    <property type="match status" value="1"/>
</dbReference>
<gene>
    <name evidence="3" type="ORF">S06H3_49606</name>
</gene>
<evidence type="ECO:0000259" key="2">
    <source>
        <dbReference type="Pfam" id="PF08241"/>
    </source>
</evidence>
<feature type="non-terminal residue" evidence="3">
    <location>
        <position position="1"/>
    </location>
</feature>